<proteinExistence type="predicted"/>
<feature type="compositionally biased region" description="Basic and acidic residues" evidence="1">
    <location>
        <begin position="8"/>
        <end position="18"/>
    </location>
</feature>
<dbReference type="InterPro" id="IPR040976">
    <property type="entry name" value="Pkinase_fungal"/>
</dbReference>
<accession>A0A286UA13</accession>
<dbReference type="PANTHER" id="PTHR38248:SF2">
    <property type="entry name" value="FUNK1 11"/>
    <property type="match status" value="1"/>
</dbReference>
<dbReference type="PROSITE" id="PS50011">
    <property type="entry name" value="PROTEIN_KINASE_DOM"/>
    <property type="match status" value="1"/>
</dbReference>
<sequence>MISVGDTKQQHPETHQDNQRNFSHSSRRPESNLKNGSLETVQGLPSSQIYPHNKSGTSSGPSCTPSKSHTILETDASVKQVVESSSSLPSGYVDRQRGAIIKSLGNGVSRGSLEYFKKILPPIRPEFDINKISSHLIKNGDLVQEQGIYVWKEFRLATIATTEMQSFNRILINVLNAICDAALETSGIRVAPTVDMVTDEDNGSWSVNGSSATLYGYLKLKEGEERVKRKGKGEGEEKDLWYNIAVSLSLKTVDDSENIRNAVRNMRRVLAVDPTRRFTYGIDIEGTELGLWIATRAMVIACDTFDFRTRFKDLIWIFLSLSFASKEDLGWDMSIKSTLDATNNERLYDIEVGGEYYHTSESDMISGEKASDLVTSATRIWKAKRDTGGADVIIKDFWLDNERETEDNIRTIILDDIKDAEKRQFFEKHTLNSISAGRVKCNGRDDHTKDTILRGHTVESHNISINPRRSFRKNQGNKSVRATPDVAEEVGDDAQPLSRELVRNTRTKYYHRYHYRIAYKEVAIPYYKIRNTDDMITVIIDAVKTLLYLHEAGWVHRDISVGNLYLYTDPVSGEKRGLIGDFEYAKRVGDGGKPDVRTGTPDFMAIEVACRSYLFLKPVLSFSHIRKMEKEGLFSSKPKNADGIGIHHNYIHDLESLWWILVWTAFVYEKKPYETSAEWAKAQRTSYNILFPGYTYIMDRQLFLIDNSTFKARINDVSPFLTGYIYIIRYFRELLLVGYNLMEKDVPATVYFSGSGSDIIHKEILEKLSKREIEKGIVVSIWGRTLLKRSVEAQDDTQQPNSKKSKMMSEDTTSTGSTDSSTF</sequence>
<feature type="compositionally biased region" description="Low complexity" evidence="1">
    <location>
        <begin position="810"/>
        <end position="823"/>
    </location>
</feature>
<feature type="compositionally biased region" description="Polar residues" evidence="1">
    <location>
        <begin position="32"/>
        <end position="50"/>
    </location>
</feature>
<dbReference type="GO" id="GO:0005524">
    <property type="term" value="F:ATP binding"/>
    <property type="evidence" value="ECO:0007669"/>
    <property type="project" value="InterPro"/>
</dbReference>
<organism evidence="3 4">
    <name type="scientific">Pyrrhoderma noxium</name>
    <dbReference type="NCBI Taxonomy" id="2282107"/>
    <lineage>
        <taxon>Eukaryota</taxon>
        <taxon>Fungi</taxon>
        <taxon>Dikarya</taxon>
        <taxon>Basidiomycota</taxon>
        <taxon>Agaricomycotina</taxon>
        <taxon>Agaricomycetes</taxon>
        <taxon>Hymenochaetales</taxon>
        <taxon>Hymenochaetaceae</taxon>
        <taxon>Pyrrhoderma</taxon>
    </lineage>
</organism>
<evidence type="ECO:0000259" key="2">
    <source>
        <dbReference type="PROSITE" id="PS50011"/>
    </source>
</evidence>
<dbReference type="InterPro" id="IPR011009">
    <property type="entry name" value="Kinase-like_dom_sf"/>
</dbReference>
<dbReference type="EMBL" id="NBII01000008">
    <property type="protein sequence ID" value="PAV16413.1"/>
    <property type="molecule type" value="Genomic_DNA"/>
</dbReference>
<dbReference type="InterPro" id="IPR000719">
    <property type="entry name" value="Prot_kinase_dom"/>
</dbReference>
<feature type="region of interest" description="Disordered" evidence="1">
    <location>
        <begin position="792"/>
        <end position="823"/>
    </location>
</feature>
<dbReference type="AlphaFoldDB" id="A0A286UA13"/>
<evidence type="ECO:0000256" key="1">
    <source>
        <dbReference type="SAM" id="MobiDB-lite"/>
    </source>
</evidence>
<dbReference type="Pfam" id="PF17667">
    <property type="entry name" value="Pkinase_fungal"/>
    <property type="match status" value="1"/>
</dbReference>
<dbReference type="PANTHER" id="PTHR38248">
    <property type="entry name" value="FUNK1 6"/>
    <property type="match status" value="1"/>
</dbReference>
<comment type="caution">
    <text evidence="3">The sequence shown here is derived from an EMBL/GenBank/DDBJ whole genome shotgun (WGS) entry which is preliminary data.</text>
</comment>
<gene>
    <name evidence="3" type="ORF">PNOK_0803300</name>
</gene>
<feature type="region of interest" description="Disordered" evidence="1">
    <location>
        <begin position="1"/>
        <end position="68"/>
    </location>
</feature>
<dbReference type="Proteomes" id="UP000217199">
    <property type="component" value="Unassembled WGS sequence"/>
</dbReference>
<dbReference type="SUPFAM" id="SSF56112">
    <property type="entry name" value="Protein kinase-like (PK-like)"/>
    <property type="match status" value="1"/>
</dbReference>
<feature type="domain" description="Protein kinase" evidence="2">
    <location>
        <begin position="360"/>
        <end position="787"/>
    </location>
</feature>
<reference evidence="3 4" key="1">
    <citation type="journal article" date="2017" name="Mol. Ecol.">
        <title>Comparative and population genomic landscape of Phellinus noxius: A hypervariable fungus causing root rot in trees.</title>
        <authorList>
            <person name="Chung C.L."/>
            <person name="Lee T.J."/>
            <person name="Akiba M."/>
            <person name="Lee H.H."/>
            <person name="Kuo T.H."/>
            <person name="Liu D."/>
            <person name="Ke H.M."/>
            <person name="Yokoi T."/>
            <person name="Roa M.B."/>
            <person name="Lu M.J."/>
            <person name="Chang Y.Y."/>
            <person name="Ann P.J."/>
            <person name="Tsai J.N."/>
            <person name="Chen C.Y."/>
            <person name="Tzean S.S."/>
            <person name="Ota Y."/>
            <person name="Hattori T."/>
            <person name="Sahashi N."/>
            <person name="Liou R.F."/>
            <person name="Kikuchi T."/>
            <person name="Tsai I.J."/>
        </authorList>
    </citation>
    <scope>NUCLEOTIDE SEQUENCE [LARGE SCALE GENOMIC DNA]</scope>
    <source>
        <strain evidence="3 4">FFPRI411160</strain>
    </source>
</reference>
<evidence type="ECO:0000313" key="3">
    <source>
        <dbReference type="EMBL" id="PAV16413.1"/>
    </source>
</evidence>
<protein>
    <recommendedName>
        <fullName evidence="2">Protein kinase domain-containing protein</fullName>
    </recommendedName>
</protein>
<feature type="compositionally biased region" description="Low complexity" evidence="1">
    <location>
        <begin position="54"/>
        <end position="68"/>
    </location>
</feature>
<keyword evidence="4" id="KW-1185">Reference proteome</keyword>
<dbReference type="OrthoDB" id="5584477at2759"/>
<evidence type="ECO:0000313" key="4">
    <source>
        <dbReference type="Proteomes" id="UP000217199"/>
    </source>
</evidence>
<dbReference type="Gene3D" id="1.10.510.10">
    <property type="entry name" value="Transferase(Phosphotransferase) domain 1"/>
    <property type="match status" value="1"/>
</dbReference>
<dbReference type="GO" id="GO:0004672">
    <property type="term" value="F:protein kinase activity"/>
    <property type="evidence" value="ECO:0007669"/>
    <property type="project" value="InterPro"/>
</dbReference>
<name>A0A286UA13_9AGAM</name>
<dbReference type="InParanoid" id="A0A286UA13"/>